<dbReference type="GO" id="GO:0004641">
    <property type="term" value="F:phosphoribosylformylglycinamidine cyclo-ligase activity"/>
    <property type="evidence" value="ECO:0007669"/>
    <property type="project" value="UniProtKB-EC"/>
</dbReference>
<dbReference type="PANTHER" id="PTHR10520">
    <property type="entry name" value="TRIFUNCTIONAL PURINE BIOSYNTHETIC PROTEIN ADENOSINE-3-RELATED"/>
    <property type="match status" value="1"/>
</dbReference>
<evidence type="ECO:0000313" key="15">
    <source>
        <dbReference type="Proteomes" id="UP000248079"/>
    </source>
</evidence>
<comment type="pathway">
    <text evidence="1">Purine metabolism; IMP biosynthesis via de novo pathway; 5-amino-1-(5-phospho-D-ribosyl)imidazole from N(2)-formyl-N(1)-(5-phospho-D-ribosyl)glycinamide: step 2/2.</text>
</comment>
<dbReference type="GO" id="GO:0005829">
    <property type="term" value="C:cytosol"/>
    <property type="evidence" value="ECO:0007669"/>
    <property type="project" value="TreeGrafter"/>
</dbReference>
<gene>
    <name evidence="14" type="ORF">DF185_21330</name>
</gene>
<evidence type="ECO:0000256" key="8">
    <source>
        <dbReference type="ARBA" id="ARBA00031908"/>
    </source>
</evidence>
<feature type="domain" description="PurM-like C-terminal" evidence="13">
    <location>
        <begin position="181"/>
        <end position="380"/>
    </location>
</feature>
<dbReference type="GO" id="GO:0046084">
    <property type="term" value="P:adenine biosynthetic process"/>
    <property type="evidence" value="ECO:0007669"/>
    <property type="project" value="TreeGrafter"/>
</dbReference>
<dbReference type="AlphaFoldDB" id="A0A2V3ZS28"/>
<evidence type="ECO:0000256" key="1">
    <source>
        <dbReference type="ARBA" id="ARBA00004686"/>
    </source>
</evidence>
<dbReference type="RefSeq" id="WP_110363492.1">
    <property type="nucleotide sequence ID" value="NZ_QFLI01000013.1"/>
</dbReference>
<evidence type="ECO:0000256" key="5">
    <source>
        <dbReference type="ARBA" id="ARBA00022598"/>
    </source>
</evidence>
<keyword evidence="5 14" id="KW-0436">Ligase</keyword>
<dbReference type="InterPro" id="IPR036676">
    <property type="entry name" value="PurM-like_C_sf"/>
</dbReference>
<sequence length="389" mass="42871">MRKDERYNLRGVSASKEDVHSAIKDLDKGLFPNAFCKVVPDYLTGDDEYCNIMHADGAGTKSSLAYMYWKETGDISVWKGIAQDALIMNIDDLLCVGAVDNILLSSTIGRNKNLIPGEVISAIINGTEELLAEYAKLGVNIHSTGGETADVGDLVRTIIVDSTVTCRMKREDVITNEKIQAGDVIVGLSSSGKATYESEYNGGMGSNGLTSARHDVFSKYLAEKYPESFDNAVPEDLVYSGNCKLTDSVEGVDIDAGKLVLSATRTYAPIVKKILDKYRSQIHGMIHCSGGAQTKVMNFVDNLHVVKDNMFDVPPLFKLIHEQSGTAWDEMYKVFNMGHRYELYVPQEIAEDIIAISKEFNVDAQIVGRCEAHEGKKLTIKSEFGEFVY</sequence>
<dbReference type="Proteomes" id="UP000248079">
    <property type="component" value="Unassembled WGS sequence"/>
</dbReference>
<dbReference type="EC" id="6.3.3.1" evidence="3"/>
<dbReference type="InterPro" id="IPR004733">
    <property type="entry name" value="PurM_cligase"/>
</dbReference>
<organism evidence="14 15">
    <name type="scientific">Marinifilum breve</name>
    <dbReference type="NCBI Taxonomy" id="2184082"/>
    <lineage>
        <taxon>Bacteria</taxon>
        <taxon>Pseudomonadati</taxon>
        <taxon>Bacteroidota</taxon>
        <taxon>Bacteroidia</taxon>
        <taxon>Marinilabiliales</taxon>
        <taxon>Marinifilaceae</taxon>
    </lineage>
</organism>
<dbReference type="OrthoDB" id="9802507at2"/>
<evidence type="ECO:0000256" key="7">
    <source>
        <dbReference type="ARBA" id="ARBA00022840"/>
    </source>
</evidence>
<evidence type="ECO:0000256" key="2">
    <source>
        <dbReference type="ARBA" id="ARBA00010280"/>
    </source>
</evidence>
<dbReference type="UniPathway" id="UPA00074">
    <property type="reaction ID" value="UER00129"/>
</dbReference>
<dbReference type="PANTHER" id="PTHR10520:SF12">
    <property type="entry name" value="TRIFUNCTIONAL PURINE BIOSYNTHETIC PROTEIN ADENOSINE-3"/>
    <property type="match status" value="1"/>
</dbReference>
<name>A0A2V3ZS28_9BACT</name>
<dbReference type="InterPro" id="IPR010918">
    <property type="entry name" value="PurM-like_C_dom"/>
</dbReference>
<dbReference type="Gene3D" id="3.90.650.10">
    <property type="entry name" value="PurM-like C-terminal domain"/>
    <property type="match status" value="1"/>
</dbReference>
<evidence type="ECO:0000256" key="10">
    <source>
        <dbReference type="ARBA" id="ARBA00033093"/>
    </source>
</evidence>
<evidence type="ECO:0000256" key="4">
    <source>
        <dbReference type="ARBA" id="ARBA00020367"/>
    </source>
</evidence>
<dbReference type="InterPro" id="IPR036921">
    <property type="entry name" value="PurM-like_N_sf"/>
</dbReference>
<comment type="catalytic activity">
    <reaction evidence="11">
        <text>2-formamido-N(1)-(5-O-phospho-beta-D-ribosyl)acetamidine + ATP = 5-amino-1-(5-phospho-beta-D-ribosyl)imidazole + ADP + phosphate + H(+)</text>
        <dbReference type="Rhea" id="RHEA:23032"/>
        <dbReference type="ChEBI" id="CHEBI:15378"/>
        <dbReference type="ChEBI" id="CHEBI:30616"/>
        <dbReference type="ChEBI" id="CHEBI:43474"/>
        <dbReference type="ChEBI" id="CHEBI:137981"/>
        <dbReference type="ChEBI" id="CHEBI:147287"/>
        <dbReference type="ChEBI" id="CHEBI:456216"/>
        <dbReference type="EC" id="6.3.3.1"/>
    </reaction>
</comment>
<evidence type="ECO:0000313" key="14">
    <source>
        <dbReference type="EMBL" id="PXX96096.1"/>
    </source>
</evidence>
<dbReference type="SUPFAM" id="SSF55326">
    <property type="entry name" value="PurM N-terminal domain-like"/>
    <property type="match status" value="1"/>
</dbReference>
<keyword evidence="7" id="KW-0067">ATP-binding</keyword>
<dbReference type="GO" id="GO:0004637">
    <property type="term" value="F:phosphoribosylamine-glycine ligase activity"/>
    <property type="evidence" value="ECO:0007669"/>
    <property type="project" value="TreeGrafter"/>
</dbReference>
<comment type="caution">
    <text evidence="14">The sequence shown here is derived from an EMBL/GenBank/DDBJ whole genome shotgun (WGS) entry which is preliminary data.</text>
</comment>
<dbReference type="Gene3D" id="3.30.1330.10">
    <property type="entry name" value="PurM-like, N-terminal domain"/>
    <property type="match status" value="1"/>
</dbReference>
<evidence type="ECO:0000259" key="12">
    <source>
        <dbReference type="Pfam" id="PF00586"/>
    </source>
</evidence>
<evidence type="ECO:0000256" key="9">
    <source>
        <dbReference type="ARBA" id="ARBA00032931"/>
    </source>
</evidence>
<reference evidence="14 15" key="1">
    <citation type="submission" date="2018-05" db="EMBL/GenBank/DDBJ databases">
        <title>Marinifilum breve JC075T sp. nov., a marine bacterium isolated from Yongle Blue Hole in the South China Sea.</title>
        <authorList>
            <person name="Fu T."/>
        </authorList>
    </citation>
    <scope>NUCLEOTIDE SEQUENCE [LARGE SCALE GENOMIC DNA]</scope>
    <source>
        <strain evidence="14 15">JC075</strain>
    </source>
</reference>
<comment type="similarity">
    <text evidence="2">Belongs to the AIR synthase family.</text>
</comment>
<feature type="domain" description="PurM-like N-terminal" evidence="12">
    <location>
        <begin position="46"/>
        <end position="167"/>
    </location>
</feature>
<accession>A0A2V3ZS28</accession>
<proteinExistence type="inferred from homology"/>
<evidence type="ECO:0000259" key="13">
    <source>
        <dbReference type="Pfam" id="PF02769"/>
    </source>
</evidence>
<evidence type="ECO:0000256" key="11">
    <source>
        <dbReference type="ARBA" id="ARBA00049057"/>
    </source>
</evidence>
<keyword evidence="6" id="KW-0547">Nucleotide-binding</keyword>
<dbReference type="Pfam" id="PF00586">
    <property type="entry name" value="AIRS"/>
    <property type="match status" value="1"/>
</dbReference>
<dbReference type="SUPFAM" id="SSF56042">
    <property type="entry name" value="PurM C-terminal domain-like"/>
    <property type="match status" value="1"/>
</dbReference>
<protein>
    <recommendedName>
        <fullName evidence="4">Phosphoribosylformylglycinamidine cyclo-ligase</fullName>
        <ecNumber evidence="3">6.3.3.1</ecNumber>
    </recommendedName>
    <alternativeName>
        <fullName evidence="9">AIR synthase</fullName>
    </alternativeName>
    <alternativeName>
        <fullName evidence="10">AIRS</fullName>
    </alternativeName>
    <alternativeName>
        <fullName evidence="8">Phosphoribosyl-aminoimidazole synthetase</fullName>
    </alternativeName>
</protein>
<dbReference type="Pfam" id="PF02769">
    <property type="entry name" value="AIRS_C"/>
    <property type="match status" value="1"/>
</dbReference>
<keyword evidence="15" id="KW-1185">Reference proteome</keyword>
<dbReference type="GO" id="GO:0005524">
    <property type="term" value="F:ATP binding"/>
    <property type="evidence" value="ECO:0007669"/>
    <property type="project" value="UniProtKB-KW"/>
</dbReference>
<dbReference type="InterPro" id="IPR016188">
    <property type="entry name" value="PurM-like_N"/>
</dbReference>
<evidence type="ECO:0000256" key="3">
    <source>
        <dbReference type="ARBA" id="ARBA00013047"/>
    </source>
</evidence>
<evidence type="ECO:0000256" key="6">
    <source>
        <dbReference type="ARBA" id="ARBA00022741"/>
    </source>
</evidence>
<dbReference type="GO" id="GO:0006189">
    <property type="term" value="P:'de novo' IMP biosynthetic process"/>
    <property type="evidence" value="ECO:0007669"/>
    <property type="project" value="UniProtKB-UniPathway"/>
</dbReference>
<dbReference type="EMBL" id="QFLI01000013">
    <property type="protein sequence ID" value="PXX96096.1"/>
    <property type="molecule type" value="Genomic_DNA"/>
</dbReference>